<protein>
    <recommendedName>
        <fullName evidence="3">SMI1/KNR4 family protein</fullName>
    </recommendedName>
</protein>
<name>A0AAE3ZMC3_9ACTN</name>
<dbReference type="EMBL" id="JAVDYC010000001">
    <property type="protein sequence ID" value="MDR7322563.1"/>
    <property type="molecule type" value="Genomic_DNA"/>
</dbReference>
<proteinExistence type="predicted"/>
<gene>
    <name evidence="1" type="ORF">J2S44_002813</name>
</gene>
<dbReference type="RefSeq" id="WP_310413133.1">
    <property type="nucleotide sequence ID" value="NZ_JAVDYC010000001.1"/>
</dbReference>
<dbReference type="AlphaFoldDB" id="A0AAE3ZMC3"/>
<organism evidence="1 2">
    <name type="scientific">Catenuloplanes niger</name>
    <dbReference type="NCBI Taxonomy" id="587534"/>
    <lineage>
        <taxon>Bacteria</taxon>
        <taxon>Bacillati</taxon>
        <taxon>Actinomycetota</taxon>
        <taxon>Actinomycetes</taxon>
        <taxon>Micromonosporales</taxon>
        <taxon>Micromonosporaceae</taxon>
        <taxon>Catenuloplanes</taxon>
    </lineage>
</organism>
<evidence type="ECO:0000313" key="2">
    <source>
        <dbReference type="Proteomes" id="UP001183629"/>
    </source>
</evidence>
<accession>A0AAE3ZMC3</accession>
<evidence type="ECO:0008006" key="3">
    <source>
        <dbReference type="Google" id="ProtNLM"/>
    </source>
</evidence>
<reference evidence="1 2" key="1">
    <citation type="submission" date="2023-07" db="EMBL/GenBank/DDBJ databases">
        <title>Sequencing the genomes of 1000 actinobacteria strains.</title>
        <authorList>
            <person name="Klenk H.-P."/>
        </authorList>
    </citation>
    <scope>NUCLEOTIDE SEQUENCE [LARGE SCALE GENOMIC DNA]</scope>
    <source>
        <strain evidence="1 2">DSM 44711</strain>
    </source>
</reference>
<sequence length="169" mass="18868">MISPEVVAVVEAIRAALPSEREWSMMNSMPAPSMATSTVVDAPPTYIEFLEVADGFICGPAVLFDSQTVTGMQFYTEPPEGSAIPLNREDWYCVGVISDEPWFIKRADGSVWTFPDAGVTWWMSDRFEQVDTSLENFFLNEVCGPSYLRLTGALRGDQWWQLLGSLGRL</sequence>
<keyword evidence="2" id="KW-1185">Reference proteome</keyword>
<evidence type="ECO:0000313" key="1">
    <source>
        <dbReference type="EMBL" id="MDR7322563.1"/>
    </source>
</evidence>
<dbReference type="Proteomes" id="UP001183629">
    <property type="component" value="Unassembled WGS sequence"/>
</dbReference>
<comment type="caution">
    <text evidence="1">The sequence shown here is derived from an EMBL/GenBank/DDBJ whole genome shotgun (WGS) entry which is preliminary data.</text>
</comment>